<evidence type="ECO:0000313" key="2">
    <source>
        <dbReference type="Proteomes" id="UP000283880"/>
    </source>
</evidence>
<dbReference type="OrthoDB" id="1925050at2"/>
<comment type="caution">
    <text evidence="1">The sequence shown here is derived from an EMBL/GenBank/DDBJ whole genome shotgun (WGS) entry which is preliminary data.</text>
</comment>
<accession>A0A413FCJ7</accession>
<name>A0A413FCJ7_9FIRM</name>
<keyword evidence="1" id="KW-0456">Lyase</keyword>
<evidence type="ECO:0000313" key="1">
    <source>
        <dbReference type="EMBL" id="RGX27339.1"/>
    </source>
</evidence>
<protein>
    <submittedName>
        <fullName evidence="1">Adenylosuccinate lyase</fullName>
    </submittedName>
</protein>
<organism evidence="1 2">
    <name type="scientific">Enterocloster asparagiformis</name>
    <dbReference type="NCBI Taxonomy" id="333367"/>
    <lineage>
        <taxon>Bacteria</taxon>
        <taxon>Bacillati</taxon>
        <taxon>Bacillota</taxon>
        <taxon>Clostridia</taxon>
        <taxon>Lachnospirales</taxon>
        <taxon>Lachnospiraceae</taxon>
        <taxon>Enterocloster</taxon>
    </lineage>
</organism>
<dbReference type="EMBL" id="QSBM01000013">
    <property type="protein sequence ID" value="RGX27339.1"/>
    <property type="molecule type" value="Genomic_DNA"/>
</dbReference>
<dbReference type="GO" id="GO:0016829">
    <property type="term" value="F:lyase activity"/>
    <property type="evidence" value="ECO:0007669"/>
    <property type="project" value="UniProtKB-KW"/>
</dbReference>
<dbReference type="Proteomes" id="UP000283880">
    <property type="component" value="Unassembled WGS sequence"/>
</dbReference>
<reference evidence="1 2" key="1">
    <citation type="submission" date="2018-08" db="EMBL/GenBank/DDBJ databases">
        <title>A genome reference for cultivated species of the human gut microbiota.</title>
        <authorList>
            <person name="Zou Y."/>
            <person name="Xue W."/>
            <person name="Luo G."/>
        </authorList>
    </citation>
    <scope>NUCLEOTIDE SEQUENCE [LARGE SCALE GENOMIC DNA]</scope>
    <source>
        <strain evidence="1 2">AF04-15</strain>
    </source>
</reference>
<gene>
    <name evidence="1" type="ORF">DWV29_16910</name>
</gene>
<sequence>MTKKQKYLNSEAHGYLLESDACALLIKELERVCTKFQRRIDKENAARQADFDAAMEYHSENEIQDAYGWELITEAQYHAYMDLFHRGRQALEEHAPTVSELALSIARRVIYDLESDQREFAFSALTPEQQTAELLRAEKARKEWKEHIARLKEQQGQIVKWEDKDGTSMLTL</sequence>
<dbReference type="RefSeq" id="WP_007712869.1">
    <property type="nucleotide sequence ID" value="NZ_BAABXR010000001.1"/>
</dbReference>
<dbReference type="AlphaFoldDB" id="A0A413FCJ7"/>
<proteinExistence type="predicted"/>